<organism evidence="5 6">
    <name type="scientific">Microbacterium thalassium</name>
    <dbReference type="NCBI Taxonomy" id="362649"/>
    <lineage>
        <taxon>Bacteria</taxon>
        <taxon>Bacillati</taxon>
        <taxon>Actinomycetota</taxon>
        <taxon>Actinomycetes</taxon>
        <taxon>Micrococcales</taxon>
        <taxon>Microbacteriaceae</taxon>
        <taxon>Microbacterium</taxon>
    </lineage>
</organism>
<dbReference type="NCBIfam" id="TIGR01879">
    <property type="entry name" value="hydantase"/>
    <property type="match status" value="1"/>
</dbReference>
<feature type="binding site" evidence="3">
    <location>
        <position position="81"/>
    </location>
    <ligand>
        <name>Zn(2+)</name>
        <dbReference type="ChEBI" id="CHEBI:29105"/>
        <label>1</label>
    </ligand>
</feature>
<feature type="binding site" evidence="3">
    <location>
        <position position="377"/>
    </location>
    <ligand>
        <name>Zn(2+)</name>
        <dbReference type="ChEBI" id="CHEBI:29105"/>
        <label>2</label>
    </ligand>
</feature>
<keyword evidence="6" id="KW-1185">Reference proteome</keyword>
<comment type="caution">
    <text evidence="5">The sequence shown here is derived from an EMBL/GenBank/DDBJ whole genome shotgun (WGS) entry which is preliminary data.</text>
</comment>
<proteinExistence type="inferred from homology"/>
<keyword evidence="2 5" id="KW-0378">Hydrolase</keyword>
<dbReference type="Proteomes" id="UP000537775">
    <property type="component" value="Unassembled WGS sequence"/>
</dbReference>
<evidence type="ECO:0000313" key="5">
    <source>
        <dbReference type="EMBL" id="MBB6389700.1"/>
    </source>
</evidence>
<dbReference type="GO" id="GO:0016813">
    <property type="term" value="F:hydrolase activity, acting on carbon-nitrogen (but not peptide) bonds, in linear amidines"/>
    <property type="evidence" value="ECO:0007669"/>
    <property type="project" value="InterPro"/>
</dbReference>
<dbReference type="InterPro" id="IPR002933">
    <property type="entry name" value="Peptidase_M20"/>
</dbReference>
<evidence type="ECO:0000256" key="2">
    <source>
        <dbReference type="ARBA" id="ARBA00022801"/>
    </source>
</evidence>
<dbReference type="RefSeq" id="WP_271171250.1">
    <property type="nucleotide sequence ID" value="NZ_BAAAJR010000012.1"/>
</dbReference>
<sequence>MIQPAVAHGRLTGLDEIVDVGRDRVRGGYSRHVWDTAELELREWFRARAAALGLDVETDRNGNIWAWWGSPGADAVVLGSHLDSVPGGGEFDGPLGVASALDAIAMLQADGVTPTRPCAVVVFAEEEGSRFGVACLGSRLLTGAMTADRVRALTDADGVTFADAAAANGTDPRFVGHDPETLARIGVFIELHVEQGRGLIDLDSPLAVASSILAHGRWRIDFTGEGNHAGATRMADRRDPMIAASRGILAIRDAARGDDRATVGRIEAVPGGTNVIPSRVTTWLDARSDLDGDARSLVAEITARVQDAAAAEQCEARVTEESWSGQVVFDPALRDRLAATLGGIPALPTGAGHDAGILSAHVPTAMLFVRNPSGVSHSPEEHATLEDCVAGVVALTHVLRGLV</sequence>
<dbReference type="AlphaFoldDB" id="A0A7X0KT29"/>
<dbReference type="PANTHER" id="PTHR32494:SF5">
    <property type="entry name" value="ALLANTOATE AMIDOHYDROLASE"/>
    <property type="match status" value="1"/>
</dbReference>
<dbReference type="NCBIfam" id="NF006770">
    <property type="entry name" value="PRK09290.1-4"/>
    <property type="match status" value="1"/>
</dbReference>
<feature type="binding site" evidence="4">
    <location>
        <position position="217"/>
    </location>
    <ligand>
        <name>allantoate</name>
        <dbReference type="ChEBI" id="CHEBI:17536"/>
    </ligand>
</feature>
<dbReference type="GO" id="GO:0046872">
    <property type="term" value="F:metal ion binding"/>
    <property type="evidence" value="ECO:0007669"/>
    <property type="project" value="UniProtKB-KW"/>
</dbReference>
<dbReference type="EC" id="3.5.1.87" evidence="5"/>
<comment type="similarity">
    <text evidence="1">Belongs to the peptidase M20 family.</text>
</comment>
<dbReference type="PIRSF" id="PIRSF001235">
    <property type="entry name" value="Amidase_carbamoylase"/>
    <property type="match status" value="1"/>
</dbReference>
<protein>
    <submittedName>
        <fullName evidence="5">N-carbamoyl-L-amino-acid hydrolase</fullName>
        <ecNumber evidence="5">3.5.1.87</ecNumber>
    </submittedName>
</protein>
<evidence type="ECO:0000256" key="3">
    <source>
        <dbReference type="PIRSR" id="PIRSR001235-1"/>
    </source>
</evidence>
<feature type="binding site" evidence="3">
    <location>
        <position position="127"/>
    </location>
    <ligand>
        <name>Zn(2+)</name>
        <dbReference type="ChEBI" id="CHEBI:29105"/>
        <label>2</label>
    </ligand>
</feature>
<dbReference type="Pfam" id="PF01546">
    <property type="entry name" value="Peptidase_M20"/>
    <property type="match status" value="1"/>
</dbReference>
<keyword evidence="3" id="KW-0479">Metal-binding</keyword>
<dbReference type="Gene3D" id="3.40.630.10">
    <property type="entry name" value="Zn peptidases"/>
    <property type="match status" value="1"/>
</dbReference>
<feature type="binding site" evidence="3">
    <location>
        <position position="92"/>
    </location>
    <ligand>
        <name>Zn(2+)</name>
        <dbReference type="ChEBI" id="CHEBI:29105"/>
        <label>1</label>
    </ligand>
</feature>
<dbReference type="PANTHER" id="PTHR32494">
    <property type="entry name" value="ALLANTOATE DEIMINASE-RELATED"/>
    <property type="match status" value="1"/>
</dbReference>
<comment type="cofactor">
    <cofactor evidence="3">
        <name>Zn(2+)</name>
        <dbReference type="ChEBI" id="CHEBI:29105"/>
    </cofactor>
    <text evidence="3">Binds 2 Zn(2+) ions per subunit.</text>
</comment>
<feature type="binding site" evidence="4">
    <location>
        <position position="274"/>
    </location>
    <ligand>
        <name>allantoate</name>
        <dbReference type="ChEBI" id="CHEBI:17536"/>
    </ligand>
</feature>
<gene>
    <name evidence="5" type="ORF">HD594_000013</name>
</gene>
<feature type="binding site" evidence="3">
    <location>
        <position position="192"/>
    </location>
    <ligand>
        <name>Zn(2+)</name>
        <dbReference type="ChEBI" id="CHEBI:29105"/>
        <label>1</label>
    </ligand>
</feature>
<name>A0A7X0KT29_9MICO</name>
<dbReference type="Gene3D" id="3.30.70.360">
    <property type="match status" value="1"/>
</dbReference>
<evidence type="ECO:0000256" key="1">
    <source>
        <dbReference type="ARBA" id="ARBA00006153"/>
    </source>
</evidence>
<dbReference type="GO" id="GO:0050538">
    <property type="term" value="F:N-carbamoyl-L-amino-acid hydrolase activity"/>
    <property type="evidence" value="ECO:0007669"/>
    <property type="project" value="UniProtKB-EC"/>
</dbReference>
<accession>A0A7X0KT29</accession>
<evidence type="ECO:0000313" key="6">
    <source>
        <dbReference type="Proteomes" id="UP000537775"/>
    </source>
</evidence>
<dbReference type="EMBL" id="JACHML010000001">
    <property type="protein sequence ID" value="MBB6389700.1"/>
    <property type="molecule type" value="Genomic_DNA"/>
</dbReference>
<feature type="binding site" evidence="4">
    <location>
        <position position="287"/>
    </location>
    <ligand>
        <name>allantoate</name>
        <dbReference type="ChEBI" id="CHEBI:17536"/>
    </ligand>
</feature>
<dbReference type="InterPro" id="IPR010158">
    <property type="entry name" value="Amidase_Cbmase"/>
</dbReference>
<feature type="binding site" evidence="3">
    <location>
        <position position="92"/>
    </location>
    <ligand>
        <name>Zn(2+)</name>
        <dbReference type="ChEBI" id="CHEBI:29105"/>
        <label>2</label>
    </ligand>
</feature>
<evidence type="ECO:0000256" key="4">
    <source>
        <dbReference type="PIRSR" id="PIRSR001235-2"/>
    </source>
</evidence>
<dbReference type="InterPro" id="IPR036264">
    <property type="entry name" value="Bact_exopeptidase_dim_dom"/>
</dbReference>
<keyword evidence="3" id="KW-0862">Zinc</keyword>
<reference evidence="5 6" key="1">
    <citation type="submission" date="2020-08" db="EMBL/GenBank/DDBJ databases">
        <title>Sequencing the genomes of 1000 actinobacteria strains.</title>
        <authorList>
            <person name="Klenk H.-P."/>
        </authorList>
    </citation>
    <scope>NUCLEOTIDE SEQUENCE [LARGE SCALE GENOMIC DNA]</scope>
    <source>
        <strain evidence="5 6">DSM 12511</strain>
    </source>
</reference>
<dbReference type="SUPFAM" id="SSF53187">
    <property type="entry name" value="Zn-dependent exopeptidases"/>
    <property type="match status" value="1"/>
</dbReference>
<dbReference type="SUPFAM" id="SSF55031">
    <property type="entry name" value="Bacterial exopeptidase dimerisation domain"/>
    <property type="match status" value="1"/>
</dbReference>